<comment type="similarity">
    <text evidence="1">Belongs to the SAP18 family.</text>
</comment>
<proteinExistence type="inferred from homology"/>
<dbReference type="PANTHER" id="PTHR13082">
    <property type="entry name" value="SAP18"/>
    <property type="match status" value="1"/>
</dbReference>
<evidence type="ECO:0000313" key="3">
    <source>
        <dbReference type="EMBL" id="CEJ82738.1"/>
    </source>
</evidence>
<sequence length="226" mass="24754">MSSPGSVNSDPAPPFMVRLFYRAGSLYQVSDFCSSPSPPSIEVHTWYSCTLYELALELADARPSAFPSPAVGTRLVFQLISPEDDDSDNEGSSRARFSAKDLGSVVIGEGGPGAEIENDPATERRERELPRTLDEARFLEGDYISCAILAPMSDGSVAHASLAKVNVGSTRSRHRQNQASHFGPGRRPKGTRSPPYSGNTVPMGDWDRNYNMDYYGDRGSNSRNRW</sequence>
<evidence type="ECO:0000256" key="1">
    <source>
        <dbReference type="ARBA" id="ARBA00009143"/>
    </source>
</evidence>
<dbReference type="HOGENOM" id="CLU_064128_0_0_1"/>
<dbReference type="InterPro" id="IPR010516">
    <property type="entry name" value="SAP18"/>
</dbReference>
<gene>
    <name evidence="3" type="ORF">VHEMI02786</name>
</gene>
<dbReference type="Gene3D" id="3.10.20.550">
    <property type="entry name" value="ASAP complex, SAP18 subunit"/>
    <property type="match status" value="1"/>
</dbReference>
<evidence type="ECO:0000256" key="2">
    <source>
        <dbReference type="SAM" id="MobiDB-lite"/>
    </source>
</evidence>
<organism evidence="3 4">
    <name type="scientific">[Torrubiella] hemipterigena</name>
    <dbReference type="NCBI Taxonomy" id="1531966"/>
    <lineage>
        <taxon>Eukaryota</taxon>
        <taxon>Fungi</taxon>
        <taxon>Dikarya</taxon>
        <taxon>Ascomycota</taxon>
        <taxon>Pezizomycotina</taxon>
        <taxon>Sordariomycetes</taxon>
        <taxon>Hypocreomycetidae</taxon>
        <taxon>Hypocreales</taxon>
        <taxon>Clavicipitaceae</taxon>
        <taxon>Clavicipitaceae incertae sedis</taxon>
        <taxon>'Torrubiella' clade</taxon>
    </lineage>
</organism>
<accession>A0A0A1SQQ1</accession>
<dbReference type="STRING" id="1531966.A0A0A1SQQ1"/>
<feature type="region of interest" description="Disordered" evidence="2">
    <location>
        <begin position="104"/>
        <end position="128"/>
    </location>
</feature>
<dbReference type="EMBL" id="CDHN01000001">
    <property type="protein sequence ID" value="CEJ82738.1"/>
    <property type="molecule type" value="Genomic_DNA"/>
</dbReference>
<dbReference type="OrthoDB" id="440566at2759"/>
<feature type="region of interest" description="Disordered" evidence="2">
    <location>
        <begin position="167"/>
        <end position="226"/>
    </location>
</feature>
<dbReference type="PANTHER" id="PTHR13082:SF0">
    <property type="entry name" value="HISTONE DEACETYLASE COMPLEX SUBUNIT SAP18"/>
    <property type="match status" value="1"/>
</dbReference>
<keyword evidence="4" id="KW-1185">Reference proteome</keyword>
<dbReference type="InterPro" id="IPR042534">
    <property type="entry name" value="SAP18_sf"/>
</dbReference>
<protein>
    <recommendedName>
        <fullName evidence="5">Sin3-associated polypeptide Sap18</fullName>
    </recommendedName>
</protein>
<name>A0A0A1SQQ1_9HYPO</name>
<dbReference type="Pfam" id="PF06487">
    <property type="entry name" value="SAP18"/>
    <property type="match status" value="1"/>
</dbReference>
<evidence type="ECO:0000313" key="4">
    <source>
        <dbReference type="Proteomes" id="UP000039046"/>
    </source>
</evidence>
<reference evidence="3 4" key="1">
    <citation type="journal article" date="2015" name="Genome Announc.">
        <title>Draft Genome Sequence and Gene Annotation of the Entomopathogenic Fungus Verticillium hemipterigenum.</title>
        <authorList>
            <person name="Horn F."/>
            <person name="Habel A."/>
            <person name="Scharf D.H."/>
            <person name="Dworschak J."/>
            <person name="Brakhage A.A."/>
            <person name="Guthke R."/>
            <person name="Hertweck C."/>
            <person name="Linde J."/>
        </authorList>
    </citation>
    <scope>NUCLEOTIDE SEQUENCE [LARGE SCALE GENOMIC DNA]</scope>
</reference>
<dbReference type="AlphaFoldDB" id="A0A0A1SQQ1"/>
<dbReference type="Proteomes" id="UP000039046">
    <property type="component" value="Unassembled WGS sequence"/>
</dbReference>
<dbReference type="GO" id="GO:0005634">
    <property type="term" value="C:nucleus"/>
    <property type="evidence" value="ECO:0007669"/>
    <property type="project" value="TreeGrafter"/>
</dbReference>
<evidence type="ECO:0008006" key="5">
    <source>
        <dbReference type="Google" id="ProtNLM"/>
    </source>
</evidence>